<dbReference type="AlphaFoldDB" id="A0A852ZFF9"/>
<dbReference type="GO" id="GO:0005975">
    <property type="term" value="P:carbohydrate metabolic process"/>
    <property type="evidence" value="ECO:0007669"/>
    <property type="project" value="InterPro"/>
</dbReference>
<evidence type="ECO:0000256" key="5">
    <source>
        <dbReference type="RuleBase" id="RU362110"/>
    </source>
</evidence>
<dbReference type="SUPFAM" id="SSF49899">
    <property type="entry name" value="Concanavalin A-like lectins/glucanases"/>
    <property type="match status" value="1"/>
</dbReference>
<dbReference type="SMART" id="SM00640">
    <property type="entry name" value="Glyco_32"/>
    <property type="match status" value="1"/>
</dbReference>
<evidence type="ECO:0000256" key="1">
    <source>
        <dbReference type="ARBA" id="ARBA00009902"/>
    </source>
</evidence>
<accession>A0A852ZFF9</accession>
<dbReference type="EMBL" id="JACBZH010000001">
    <property type="protein sequence ID" value="NYH91911.1"/>
    <property type="molecule type" value="Genomic_DNA"/>
</dbReference>
<organism evidence="8 9">
    <name type="scientific">Actinopolymorpha rutila</name>
    <dbReference type="NCBI Taxonomy" id="446787"/>
    <lineage>
        <taxon>Bacteria</taxon>
        <taxon>Bacillati</taxon>
        <taxon>Actinomycetota</taxon>
        <taxon>Actinomycetes</taxon>
        <taxon>Propionibacteriales</taxon>
        <taxon>Actinopolymorphaceae</taxon>
        <taxon>Actinopolymorpha</taxon>
    </lineage>
</organism>
<comment type="caution">
    <text evidence="8">The sequence shown here is derived from an EMBL/GenBank/DDBJ whole genome shotgun (WGS) entry which is preliminary data.</text>
</comment>
<sequence length="509" mass="54516">MPAQPNDHHAPHFHVRSVDGYVNDPNGPVHYRGAFHLYFQQVFDTPRTGPVHWGHATSTDLVTWTLHQPALAPSPGTPDEDGCWSGNTVAADDRLYAFYSAFDPANPFQPVRRAESADGFEFTGSVPMVDPPDASESPVQFRDPFVWWHHGRWCMIVGAGLAGAGADGADGADGGALGQARLYESSDLARWTYVGPFASRRRTDEGTGHDTGMMWECPQYAALGEWGVLLVGAYDHSMGITHVLSLTGRDQADRLADPGPAGRADQGPNFYAPSVMRDPSGRVLVWGWVTEGRETAASVEADWSGMLTLPRVLTVTDAGEPRWHPPAELAALRDGAIASVEGPLEAGSSVDVADVPAQFELDLALTASGADREPTRVRLFASGAEDTGEAEHLDLLVDWRAGTLAVDRDAASRDPRSHRGTFTITDAVTSATSATSATGGDAGDAEDRVSVQLRLLVDGSVAELFAAGQVLTCRLYPQSPPPWTLRVTPGAGGPVDGRVTVWRLRRAVR</sequence>
<dbReference type="InterPro" id="IPR023296">
    <property type="entry name" value="Glyco_hydro_beta-prop_sf"/>
</dbReference>
<dbReference type="EC" id="3.2.1.26" evidence="2"/>
<evidence type="ECO:0000313" key="8">
    <source>
        <dbReference type="EMBL" id="NYH91911.1"/>
    </source>
</evidence>
<feature type="domain" description="Glycosyl hydrolase family 32 N-terminal" evidence="6">
    <location>
        <begin position="14"/>
        <end position="317"/>
    </location>
</feature>
<keyword evidence="4 5" id="KW-0326">Glycosidase</keyword>
<name>A0A852ZFF9_9ACTN</name>
<dbReference type="InterPro" id="IPR051214">
    <property type="entry name" value="GH32_Enzymes"/>
</dbReference>
<evidence type="ECO:0000256" key="2">
    <source>
        <dbReference type="ARBA" id="ARBA00012758"/>
    </source>
</evidence>
<reference evidence="8 9" key="1">
    <citation type="submission" date="2020-07" db="EMBL/GenBank/DDBJ databases">
        <title>Sequencing the genomes of 1000 actinobacteria strains.</title>
        <authorList>
            <person name="Klenk H.-P."/>
        </authorList>
    </citation>
    <scope>NUCLEOTIDE SEQUENCE [LARGE SCALE GENOMIC DNA]</scope>
    <source>
        <strain evidence="8 9">DSM 18448</strain>
    </source>
</reference>
<protein>
    <recommendedName>
        <fullName evidence="2">beta-fructofuranosidase</fullName>
        <ecNumber evidence="2">3.2.1.26</ecNumber>
    </recommendedName>
</protein>
<dbReference type="PANTHER" id="PTHR43101:SF1">
    <property type="entry name" value="BETA-FRUCTOSIDASE"/>
    <property type="match status" value="1"/>
</dbReference>
<dbReference type="InterPro" id="IPR001362">
    <property type="entry name" value="Glyco_hydro_32"/>
</dbReference>
<evidence type="ECO:0000256" key="3">
    <source>
        <dbReference type="ARBA" id="ARBA00022801"/>
    </source>
</evidence>
<keyword evidence="9" id="KW-1185">Reference proteome</keyword>
<dbReference type="SUPFAM" id="SSF75005">
    <property type="entry name" value="Arabinanase/levansucrase/invertase"/>
    <property type="match status" value="1"/>
</dbReference>
<dbReference type="InterPro" id="IPR013189">
    <property type="entry name" value="Glyco_hydro_32_C"/>
</dbReference>
<dbReference type="Gene3D" id="2.60.120.560">
    <property type="entry name" value="Exo-inulinase, domain 1"/>
    <property type="match status" value="1"/>
</dbReference>
<dbReference type="GO" id="GO:0004564">
    <property type="term" value="F:beta-fructofuranosidase activity"/>
    <property type="evidence" value="ECO:0007669"/>
    <property type="project" value="UniProtKB-EC"/>
</dbReference>
<dbReference type="InterPro" id="IPR013320">
    <property type="entry name" value="ConA-like_dom_sf"/>
</dbReference>
<dbReference type="Pfam" id="PF00251">
    <property type="entry name" value="Glyco_hydro_32N"/>
    <property type="match status" value="1"/>
</dbReference>
<dbReference type="Pfam" id="PF08244">
    <property type="entry name" value="Glyco_hydro_32C"/>
    <property type="match status" value="1"/>
</dbReference>
<evidence type="ECO:0000259" key="7">
    <source>
        <dbReference type="Pfam" id="PF08244"/>
    </source>
</evidence>
<keyword evidence="3 5" id="KW-0378">Hydrolase</keyword>
<dbReference type="Gene3D" id="2.115.10.20">
    <property type="entry name" value="Glycosyl hydrolase domain, family 43"/>
    <property type="match status" value="1"/>
</dbReference>
<dbReference type="PANTHER" id="PTHR43101">
    <property type="entry name" value="BETA-FRUCTOSIDASE"/>
    <property type="match status" value="1"/>
</dbReference>
<evidence type="ECO:0000313" key="9">
    <source>
        <dbReference type="Proteomes" id="UP000579605"/>
    </source>
</evidence>
<dbReference type="Proteomes" id="UP000579605">
    <property type="component" value="Unassembled WGS sequence"/>
</dbReference>
<evidence type="ECO:0000259" key="6">
    <source>
        <dbReference type="Pfam" id="PF00251"/>
    </source>
</evidence>
<comment type="similarity">
    <text evidence="1 5">Belongs to the glycosyl hydrolase 32 family.</text>
</comment>
<evidence type="ECO:0000256" key="4">
    <source>
        <dbReference type="ARBA" id="ARBA00023295"/>
    </source>
</evidence>
<gene>
    <name evidence="8" type="ORF">F4554_004549</name>
</gene>
<dbReference type="CDD" id="cd08996">
    <property type="entry name" value="GH32_FFase"/>
    <property type="match status" value="1"/>
</dbReference>
<dbReference type="RefSeq" id="WP_179789401.1">
    <property type="nucleotide sequence ID" value="NZ_BAAARR010000001.1"/>
</dbReference>
<feature type="domain" description="Glycosyl hydrolase family 32 C-terminal" evidence="7">
    <location>
        <begin position="355"/>
        <end position="480"/>
    </location>
</feature>
<dbReference type="InterPro" id="IPR013148">
    <property type="entry name" value="Glyco_hydro_32_N"/>
</dbReference>
<proteinExistence type="inferred from homology"/>